<dbReference type="AlphaFoldDB" id="A0A7W8CWQ3"/>
<protein>
    <submittedName>
        <fullName evidence="1">Uncharacterized protein</fullName>
    </submittedName>
</protein>
<keyword evidence="2" id="KW-1185">Reference proteome</keyword>
<name>A0A7W8CWQ3_9FIRM</name>
<gene>
    <name evidence="1" type="ORF">HNQ47_001017</name>
</gene>
<proteinExistence type="predicted"/>
<organism evidence="1 2">
    <name type="scientific">Catenisphaera adipataccumulans</name>
    <dbReference type="NCBI Taxonomy" id="700500"/>
    <lineage>
        <taxon>Bacteria</taxon>
        <taxon>Bacillati</taxon>
        <taxon>Bacillota</taxon>
        <taxon>Erysipelotrichia</taxon>
        <taxon>Erysipelotrichales</taxon>
        <taxon>Erysipelotrichaceae</taxon>
        <taxon>Catenisphaera</taxon>
    </lineage>
</organism>
<comment type="caution">
    <text evidence="1">The sequence shown here is derived from an EMBL/GenBank/DDBJ whole genome shotgun (WGS) entry which is preliminary data.</text>
</comment>
<reference evidence="1 2" key="1">
    <citation type="submission" date="2020-08" db="EMBL/GenBank/DDBJ databases">
        <title>Genomic Encyclopedia of Type Strains, Phase IV (KMG-IV): sequencing the most valuable type-strain genomes for metagenomic binning, comparative biology and taxonomic classification.</title>
        <authorList>
            <person name="Goeker M."/>
        </authorList>
    </citation>
    <scope>NUCLEOTIDE SEQUENCE [LARGE SCALE GENOMIC DNA]</scope>
    <source>
        <strain evidence="1 2">DSM 25799</strain>
    </source>
</reference>
<dbReference type="EMBL" id="JACHHK010000003">
    <property type="protein sequence ID" value="MBB5182997.1"/>
    <property type="molecule type" value="Genomic_DNA"/>
</dbReference>
<evidence type="ECO:0000313" key="2">
    <source>
        <dbReference type="Proteomes" id="UP000539953"/>
    </source>
</evidence>
<sequence length="216" mass="25528">MKTEEQIKQVLNHYMDEAQTGNIRGVLETLDADADDETRFTDAPARVDHVIDFLKKDFAKDIPVDTQLQEKFEHFVVEIFHAYIRASMQDYQVQSIDVMDQTADAVLQVVSIDENAWTDIEKVTNDRFVRCMNWLDEVCWNDYYQEHQEELAQIIEEKGLLSAYNRVYDEYLDFLVQQADHVLMERRRTAINLEFSLIFKDSQWKIKKIHVAEKAI</sequence>
<evidence type="ECO:0000313" key="1">
    <source>
        <dbReference type="EMBL" id="MBB5182997.1"/>
    </source>
</evidence>
<dbReference type="Proteomes" id="UP000539953">
    <property type="component" value="Unassembled WGS sequence"/>
</dbReference>
<accession>A0A7W8CWQ3</accession>
<dbReference type="RefSeq" id="WP_183328183.1">
    <property type="nucleotide sequence ID" value="NZ_JACHHK010000003.1"/>
</dbReference>